<protein>
    <recommendedName>
        <fullName evidence="8">Pirin</fullName>
    </recommendedName>
</protein>
<dbReference type="OrthoDB" id="9780903at2"/>
<dbReference type="InterPro" id="IPR008778">
    <property type="entry name" value="Pirin_C_dom"/>
</dbReference>
<evidence type="ECO:0008006" key="8">
    <source>
        <dbReference type="Google" id="ProtNLM"/>
    </source>
</evidence>
<feature type="domain" description="Pirin C-terminal" evidence="5">
    <location>
        <begin position="194"/>
        <end position="290"/>
    </location>
</feature>
<dbReference type="Gene3D" id="2.60.120.10">
    <property type="entry name" value="Jelly Rolls"/>
    <property type="match status" value="2"/>
</dbReference>
<dbReference type="InterPro" id="IPR011051">
    <property type="entry name" value="RmlC_Cupin_sf"/>
</dbReference>
<comment type="cofactor">
    <cofactor evidence="2">
        <name>Fe cation</name>
        <dbReference type="ChEBI" id="CHEBI:24875"/>
    </cofactor>
    <text evidence="2">Binds 1 Fe cation per subunit.</text>
</comment>
<dbReference type="GO" id="GO:0046872">
    <property type="term" value="F:metal ion binding"/>
    <property type="evidence" value="ECO:0007669"/>
    <property type="project" value="UniProtKB-KW"/>
</dbReference>
<dbReference type="Pfam" id="PF05726">
    <property type="entry name" value="Pirin_C"/>
    <property type="match status" value="1"/>
</dbReference>
<feature type="domain" description="Pirin N-terminal" evidence="4">
    <location>
        <begin position="36"/>
        <end position="141"/>
    </location>
</feature>
<proteinExistence type="inferred from homology"/>
<evidence type="ECO:0000313" key="7">
    <source>
        <dbReference type="Proteomes" id="UP000199058"/>
    </source>
</evidence>
<sequence length="309" mass="34110">MSNTLNSAEQPCDSNQQPCAAIELQLKPRVTDLGGFSVRRLLPTAKRKMVGPWIFFDEMGPAEFAAGSGIKVRPHPHIGIATVTYLFEGEILHRDSVGSLQAIRPGDINLMVAGRGITHSERERPEITQVDHRLHGLQLWLALPEQDEETKPSFHHYAADQIPQVDIEDVAVRVMIGSAYGVTSPVRQFSTTLYVEADLKKGQVLPLPEAKERAIYVAQGSLVAEGTELHTHTLTVFSDQAGITLQATSDCRIALIGGDPLGRRYIEWNFVSSIKERIEQAKADWRAGNFAKVVGDEVEFIPLPEDQGK</sequence>
<keyword evidence="7" id="KW-1185">Reference proteome</keyword>
<feature type="binding site" evidence="2">
    <location>
        <position position="121"/>
    </location>
    <ligand>
        <name>Fe cation</name>
        <dbReference type="ChEBI" id="CHEBI:24875"/>
    </ligand>
</feature>
<evidence type="ECO:0000256" key="2">
    <source>
        <dbReference type="PIRSR" id="PIRSR006232-1"/>
    </source>
</evidence>
<comment type="similarity">
    <text evidence="1 3">Belongs to the pirin family.</text>
</comment>
<dbReference type="PIRSF" id="PIRSF006232">
    <property type="entry name" value="Pirin"/>
    <property type="match status" value="1"/>
</dbReference>
<evidence type="ECO:0000259" key="5">
    <source>
        <dbReference type="Pfam" id="PF05726"/>
    </source>
</evidence>
<dbReference type="PANTHER" id="PTHR13903">
    <property type="entry name" value="PIRIN-RELATED"/>
    <property type="match status" value="1"/>
</dbReference>
<gene>
    <name evidence="6" type="ORF">SAMN05660443_1854</name>
</gene>
<dbReference type="RefSeq" id="WP_091962423.1">
    <property type="nucleotide sequence ID" value="NZ_FOLH01000003.1"/>
</dbReference>
<dbReference type="InterPro" id="IPR003829">
    <property type="entry name" value="Pirin_N_dom"/>
</dbReference>
<keyword evidence="2" id="KW-0408">Iron</keyword>
<dbReference type="InterPro" id="IPR012093">
    <property type="entry name" value="Pirin"/>
</dbReference>
<evidence type="ECO:0000259" key="4">
    <source>
        <dbReference type="Pfam" id="PF02678"/>
    </source>
</evidence>
<feature type="binding site" evidence="2">
    <location>
        <position position="77"/>
    </location>
    <ligand>
        <name>Fe cation</name>
        <dbReference type="ChEBI" id="CHEBI:24875"/>
    </ligand>
</feature>
<feature type="binding site" evidence="2">
    <location>
        <position position="75"/>
    </location>
    <ligand>
        <name>Fe cation</name>
        <dbReference type="ChEBI" id="CHEBI:24875"/>
    </ligand>
</feature>
<dbReference type="Proteomes" id="UP000199058">
    <property type="component" value="Unassembled WGS sequence"/>
</dbReference>
<dbReference type="AlphaFoldDB" id="A0A1I1H6Y0"/>
<reference evidence="6 7" key="1">
    <citation type="submission" date="2016-10" db="EMBL/GenBank/DDBJ databases">
        <authorList>
            <person name="de Groot N.N."/>
        </authorList>
    </citation>
    <scope>NUCLEOTIDE SEQUENCE [LARGE SCALE GENOMIC DNA]</scope>
    <source>
        <strain evidence="6 7">DSM 18438</strain>
    </source>
</reference>
<accession>A0A1I1H6Y0</accession>
<organism evidence="6 7">
    <name type="scientific">Marinospirillum celere</name>
    <dbReference type="NCBI Taxonomy" id="1122252"/>
    <lineage>
        <taxon>Bacteria</taxon>
        <taxon>Pseudomonadati</taxon>
        <taxon>Pseudomonadota</taxon>
        <taxon>Gammaproteobacteria</taxon>
        <taxon>Oceanospirillales</taxon>
        <taxon>Oceanospirillaceae</taxon>
        <taxon>Marinospirillum</taxon>
    </lineage>
</organism>
<dbReference type="STRING" id="1122252.SAMN05660443_1854"/>
<name>A0A1I1H6Y0_9GAMM</name>
<dbReference type="CDD" id="cd02909">
    <property type="entry name" value="cupin_pirin_N"/>
    <property type="match status" value="1"/>
</dbReference>
<dbReference type="Pfam" id="PF02678">
    <property type="entry name" value="Pirin"/>
    <property type="match status" value="1"/>
</dbReference>
<dbReference type="InterPro" id="IPR014710">
    <property type="entry name" value="RmlC-like_jellyroll"/>
</dbReference>
<evidence type="ECO:0000256" key="1">
    <source>
        <dbReference type="ARBA" id="ARBA00008416"/>
    </source>
</evidence>
<evidence type="ECO:0000313" key="6">
    <source>
        <dbReference type="EMBL" id="SFC19939.1"/>
    </source>
</evidence>
<feature type="binding site" evidence="2">
    <location>
        <position position="119"/>
    </location>
    <ligand>
        <name>Fe cation</name>
        <dbReference type="ChEBI" id="CHEBI:24875"/>
    </ligand>
</feature>
<dbReference type="PANTHER" id="PTHR13903:SF8">
    <property type="entry name" value="PIRIN"/>
    <property type="match status" value="1"/>
</dbReference>
<dbReference type="CDD" id="cd02247">
    <property type="entry name" value="cupin_pirin_C"/>
    <property type="match status" value="1"/>
</dbReference>
<keyword evidence="2" id="KW-0479">Metal-binding</keyword>
<dbReference type="SUPFAM" id="SSF51182">
    <property type="entry name" value="RmlC-like cupins"/>
    <property type="match status" value="1"/>
</dbReference>
<evidence type="ECO:0000256" key="3">
    <source>
        <dbReference type="RuleBase" id="RU003457"/>
    </source>
</evidence>
<dbReference type="EMBL" id="FOLH01000003">
    <property type="protein sequence ID" value="SFC19939.1"/>
    <property type="molecule type" value="Genomic_DNA"/>
</dbReference>